<dbReference type="PROSITE" id="PS50113">
    <property type="entry name" value="PAC"/>
    <property type="match status" value="1"/>
</dbReference>
<organism evidence="8 9">
    <name type="scientific">Candidatus Lokiarchaeum ossiferum</name>
    <dbReference type="NCBI Taxonomy" id="2951803"/>
    <lineage>
        <taxon>Archaea</taxon>
        <taxon>Promethearchaeati</taxon>
        <taxon>Promethearchaeota</taxon>
        <taxon>Promethearchaeia</taxon>
        <taxon>Promethearchaeales</taxon>
        <taxon>Promethearchaeaceae</taxon>
        <taxon>Candidatus Lokiarchaeum</taxon>
    </lineage>
</organism>
<dbReference type="InterPro" id="IPR001610">
    <property type="entry name" value="PAC"/>
</dbReference>
<dbReference type="Pfam" id="PF08447">
    <property type="entry name" value="PAS_3"/>
    <property type="match status" value="1"/>
</dbReference>
<dbReference type="Gene3D" id="3.30.450.20">
    <property type="entry name" value="PAS domain"/>
    <property type="match status" value="1"/>
</dbReference>
<keyword evidence="3" id="KW-0597">Phosphoprotein</keyword>
<evidence type="ECO:0000256" key="1">
    <source>
        <dbReference type="ARBA" id="ARBA00000085"/>
    </source>
</evidence>
<dbReference type="PROSITE" id="PS50112">
    <property type="entry name" value="PAS"/>
    <property type="match status" value="1"/>
</dbReference>
<dbReference type="PANTHER" id="PTHR43304">
    <property type="entry name" value="PHYTOCHROME-LIKE PROTEIN CPH1"/>
    <property type="match status" value="1"/>
</dbReference>
<feature type="domain" description="PAC" evidence="7">
    <location>
        <begin position="79"/>
        <end position="131"/>
    </location>
</feature>
<evidence type="ECO:0000256" key="4">
    <source>
        <dbReference type="ARBA" id="ARBA00022679"/>
    </source>
</evidence>
<dbReference type="EMBL" id="CP104013">
    <property type="protein sequence ID" value="UYP44538.1"/>
    <property type="molecule type" value="Genomic_DNA"/>
</dbReference>
<dbReference type="InterPro" id="IPR013655">
    <property type="entry name" value="PAS_fold_3"/>
</dbReference>
<protein>
    <recommendedName>
        <fullName evidence="2">histidine kinase</fullName>
        <ecNumber evidence="2">2.7.13.3</ecNumber>
    </recommendedName>
</protein>
<dbReference type="SMART" id="SM00086">
    <property type="entry name" value="PAC"/>
    <property type="match status" value="1"/>
</dbReference>
<dbReference type="PANTHER" id="PTHR43304:SF1">
    <property type="entry name" value="PAC DOMAIN-CONTAINING PROTEIN"/>
    <property type="match status" value="1"/>
</dbReference>
<evidence type="ECO:0000313" key="8">
    <source>
        <dbReference type="EMBL" id="UYP44538.1"/>
    </source>
</evidence>
<dbReference type="Proteomes" id="UP001208689">
    <property type="component" value="Chromosome"/>
</dbReference>
<dbReference type="InterPro" id="IPR035965">
    <property type="entry name" value="PAS-like_dom_sf"/>
</dbReference>
<sequence length="185" mass="21828">MVEKLSYSELETIVEQSPILIWRSDLSKKCNYFNETWLKFTGRSFDQEIGDGWTEGVHPDDFDGCVGTYISFFEKKEAFEMEYRLKRHDGEYRWIFDRCAPFFDENGLFKGYIGSCVDVHARKLAEIENNKKMSILEKYVPICSWCSSVRKDDGYWDRISEYLTSEHGIKLTHGICPNCQRKYES</sequence>
<evidence type="ECO:0000259" key="7">
    <source>
        <dbReference type="PROSITE" id="PS50113"/>
    </source>
</evidence>
<proteinExistence type="predicted"/>
<dbReference type="InterPro" id="IPR000700">
    <property type="entry name" value="PAS-assoc_C"/>
</dbReference>
<feature type="domain" description="PAS" evidence="6">
    <location>
        <begin position="6"/>
        <end position="61"/>
    </location>
</feature>
<keyword evidence="4" id="KW-0808">Transferase</keyword>
<dbReference type="InterPro" id="IPR052162">
    <property type="entry name" value="Sensor_kinase/Photoreceptor"/>
</dbReference>
<evidence type="ECO:0000256" key="2">
    <source>
        <dbReference type="ARBA" id="ARBA00012438"/>
    </source>
</evidence>
<comment type="catalytic activity">
    <reaction evidence="1">
        <text>ATP + protein L-histidine = ADP + protein N-phospho-L-histidine.</text>
        <dbReference type="EC" id="2.7.13.3"/>
    </reaction>
</comment>
<dbReference type="InterPro" id="IPR000014">
    <property type="entry name" value="PAS"/>
</dbReference>
<dbReference type="NCBIfam" id="TIGR00229">
    <property type="entry name" value="sensory_box"/>
    <property type="match status" value="1"/>
</dbReference>
<reference evidence="8" key="1">
    <citation type="submission" date="2022-09" db="EMBL/GenBank/DDBJ databases">
        <title>Actin cytoskeleton and complex cell architecture in an #Asgard archaeon.</title>
        <authorList>
            <person name="Ponce Toledo R.I."/>
            <person name="Schleper C."/>
            <person name="Rodrigues Oliveira T."/>
            <person name="Wollweber F."/>
            <person name="Xu J."/>
            <person name="Rittmann S."/>
            <person name="Klingl A."/>
            <person name="Pilhofer M."/>
        </authorList>
    </citation>
    <scope>NUCLEOTIDE SEQUENCE</scope>
    <source>
        <strain evidence="8">B-35</strain>
    </source>
</reference>
<gene>
    <name evidence="8" type="ORF">NEF87_000823</name>
</gene>
<evidence type="ECO:0000256" key="5">
    <source>
        <dbReference type="ARBA" id="ARBA00022777"/>
    </source>
</evidence>
<dbReference type="SUPFAM" id="SSF55785">
    <property type="entry name" value="PYP-like sensor domain (PAS domain)"/>
    <property type="match status" value="1"/>
</dbReference>
<evidence type="ECO:0000259" key="6">
    <source>
        <dbReference type="PROSITE" id="PS50112"/>
    </source>
</evidence>
<dbReference type="CDD" id="cd00130">
    <property type="entry name" value="PAS"/>
    <property type="match status" value="1"/>
</dbReference>
<evidence type="ECO:0000313" key="9">
    <source>
        <dbReference type="Proteomes" id="UP001208689"/>
    </source>
</evidence>
<evidence type="ECO:0000256" key="3">
    <source>
        <dbReference type="ARBA" id="ARBA00022553"/>
    </source>
</evidence>
<keyword evidence="5" id="KW-0418">Kinase</keyword>
<keyword evidence="9" id="KW-1185">Reference proteome</keyword>
<dbReference type="EC" id="2.7.13.3" evidence="2"/>
<name>A0ABY6HMK9_9ARCH</name>
<accession>A0ABY6HMK9</accession>
<dbReference type="SMART" id="SM00091">
    <property type="entry name" value="PAS"/>
    <property type="match status" value="1"/>
</dbReference>